<dbReference type="InterPro" id="IPR009346">
    <property type="entry name" value="GRIM-19"/>
</dbReference>
<dbReference type="SUPFAM" id="SSF50447">
    <property type="entry name" value="Translation proteins"/>
    <property type="match status" value="1"/>
</dbReference>
<dbReference type="Pfam" id="PF13242">
    <property type="entry name" value="Hydrolase_like"/>
    <property type="match status" value="1"/>
</dbReference>
<comment type="similarity">
    <text evidence="2">Belongs to the TRAFAC class translation factor GTPase superfamily. Classic translation factor GTPase family. IF-2 subfamily.</text>
</comment>
<dbReference type="GeneID" id="36566146"/>
<evidence type="ECO:0000256" key="11">
    <source>
        <dbReference type="ARBA" id="ARBA00023134"/>
    </source>
</evidence>
<organism evidence="18 19">
    <name type="scientific">Candidozyma pseudohaemuli</name>
    <dbReference type="NCBI Taxonomy" id="418784"/>
    <lineage>
        <taxon>Eukaryota</taxon>
        <taxon>Fungi</taxon>
        <taxon>Dikarya</taxon>
        <taxon>Ascomycota</taxon>
        <taxon>Saccharomycotina</taxon>
        <taxon>Pichiomycetes</taxon>
        <taxon>Metschnikowiaceae</taxon>
        <taxon>Candidozyma</taxon>
    </lineage>
</organism>
<dbReference type="FunFam" id="2.40.30.10:FF:000013">
    <property type="entry name" value="eukaryotic translation initiation factor 5B"/>
    <property type="match status" value="1"/>
</dbReference>
<evidence type="ECO:0000256" key="4">
    <source>
        <dbReference type="ARBA" id="ARBA00013824"/>
    </source>
</evidence>
<keyword evidence="8" id="KW-0547">Nucleotide-binding</keyword>
<dbReference type="GO" id="GO:0046872">
    <property type="term" value="F:metal ion binding"/>
    <property type="evidence" value="ECO:0007669"/>
    <property type="project" value="UniProtKB-KW"/>
</dbReference>
<feature type="compositionally biased region" description="Basic and acidic residues" evidence="16">
    <location>
        <begin position="249"/>
        <end position="262"/>
    </location>
</feature>
<comment type="subcellular location">
    <subcellularLocation>
        <location evidence="1">Cytoplasm</location>
    </subcellularLocation>
</comment>
<feature type="compositionally biased region" description="Acidic residues" evidence="16">
    <location>
        <begin position="287"/>
        <end position="306"/>
    </location>
</feature>
<evidence type="ECO:0000256" key="5">
    <source>
        <dbReference type="ARBA" id="ARBA00022490"/>
    </source>
</evidence>
<dbReference type="Gene3D" id="3.40.50.1000">
    <property type="entry name" value="HAD superfamily/HAD-like"/>
    <property type="match status" value="2"/>
</dbReference>
<reference evidence="18 19" key="1">
    <citation type="submission" date="2018-03" db="EMBL/GenBank/DDBJ databases">
        <title>Candida pseudohaemulonii genome assembly and annotation.</title>
        <authorList>
            <person name="Munoz J.F."/>
            <person name="Gade L.G."/>
            <person name="Chow N.A."/>
            <person name="Litvintseva A.P."/>
            <person name="Loparev V.N."/>
            <person name="Cuomo C.A."/>
        </authorList>
    </citation>
    <scope>NUCLEOTIDE SEQUENCE [LARGE SCALE GENOMIC DNA]</scope>
    <source>
        <strain evidence="18 19">B12108</strain>
    </source>
</reference>
<gene>
    <name evidence="18" type="ORF">C7M61_002757</name>
</gene>
<dbReference type="PANTHER" id="PTHR43381">
    <property type="entry name" value="TRANSLATION INITIATION FACTOR IF-2-RELATED"/>
    <property type="match status" value="1"/>
</dbReference>
<dbReference type="InterPro" id="IPR006349">
    <property type="entry name" value="PGP_euk"/>
</dbReference>
<dbReference type="InterPro" id="IPR036925">
    <property type="entry name" value="TIF_IF2_dom3_sf"/>
</dbReference>
<feature type="compositionally biased region" description="Polar residues" evidence="16">
    <location>
        <begin position="347"/>
        <end position="377"/>
    </location>
</feature>
<evidence type="ECO:0000256" key="1">
    <source>
        <dbReference type="ARBA" id="ARBA00004496"/>
    </source>
</evidence>
<dbReference type="PRINTS" id="PR00315">
    <property type="entry name" value="ELONGATNFCT"/>
</dbReference>
<protein>
    <recommendedName>
        <fullName evidence="15">4-nitrophenylphosphatase</fullName>
        <ecNumber evidence="14">3.1.3.41</ecNumber>
        <ecNumber evidence="3">3.6.5.3</ecNumber>
    </recommendedName>
    <alternativeName>
        <fullName evidence="4">Eukaryotic translation initiation factor 5B</fullName>
    </alternativeName>
    <alternativeName>
        <fullName evidence="12">Translation initiation factor IF-2</fullName>
    </alternativeName>
</protein>
<dbReference type="GO" id="GO:0022627">
    <property type="term" value="C:cytosolic small ribosomal subunit"/>
    <property type="evidence" value="ECO:0007669"/>
    <property type="project" value="EnsemblFungi"/>
</dbReference>
<feature type="region of interest" description="Disordered" evidence="16">
    <location>
        <begin position="168"/>
        <end position="381"/>
    </location>
</feature>
<dbReference type="SUPFAM" id="SSF56784">
    <property type="entry name" value="HAD-like"/>
    <property type="match status" value="1"/>
</dbReference>
<dbReference type="FunFam" id="3.40.50.1000:FF:000039">
    <property type="entry name" value="Phosphoglycolate phosphatase"/>
    <property type="match status" value="1"/>
</dbReference>
<dbReference type="Gene3D" id="2.40.30.10">
    <property type="entry name" value="Translation factors"/>
    <property type="match status" value="2"/>
</dbReference>
<dbReference type="VEuPathDB" id="FungiDB:C7M61_002757"/>
<dbReference type="STRING" id="418784.A0A2P7YQD7"/>
<keyword evidence="11" id="KW-0342">GTP-binding</keyword>
<feature type="compositionally biased region" description="Basic and acidic residues" evidence="16">
    <location>
        <begin position="60"/>
        <end position="115"/>
    </location>
</feature>
<evidence type="ECO:0000256" key="7">
    <source>
        <dbReference type="ARBA" id="ARBA00022723"/>
    </source>
</evidence>
<dbReference type="Pfam" id="PF13344">
    <property type="entry name" value="Hydrolase_6"/>
    <property type="match status" value="1"/>
</dbReference>
<dbReference type="Pfam" id="PF11987">
    <property type="entry name" value="IF-2"/>
    <property type="match status" value="1"/>
</dbReference>
<dbReference type="SUPFAM" id="SSF52540">
    <property type="entry name" value="P-loop containing nucleoside triphosphate hydrolases"/>
    <property type="match status" value="1"/>
</dbReference>
<dbReference type="GO" id="GO:0042256">
    <property type="term" value="P:cytosolic ribosome assembly"/>
    <property type="evidence" value="ECO:0007669"/>
    <property type="project" value="EnsemblFungi"/>
</dbReference>
<dbReference type="RefSeq" id="XP_024713526.1">
    <property type="nucleotide sequence ID" value="XM_024858120.1"/>
</dbReference>
<dbReference type="Gene3D" id="3.40.50.300">
    <property type="entry name" value="P-loop containing nucleotide triphosphate hydrolases"/>
    <property type="match status" value="1"/>
</dbReference>
<dbReference type="InterPro" id="IPR005225">
    <property type="entry name" value="Small_GTP-bd"/>
</dbReference>
<evidence type="ECO:0000256" key="13">
    <source>
        <dbReference type="ARBA" id="ARBA00050247"/>
    </source>
</evidence>
<feature type="compositionally biased region" description="Basic residues" evidence="16">
    <location>
        <begin position="263"/>
        <end position="274"/>
    </location>
</feature>
<evidence type="ECO:0000256" key="2">
    <source>
        <dbReference type="ARBA" id="ARBA00007733"/>
    </source>
</evidence>
<evidence type="ECO:0000256" key="15">
    <source>
        <dbReference type="ARBA" id="ARBA00069197"/>
    </source>
</evidence>
<dbReference type="PANTHER" id="PTHR43381:SF4">
    <property type="entry name" value="EUKARYOTIC TRANSLATION INITIATION FACTOR 5B"/>
    <property type="match status" value="1"/>
</dbReference>
<feature type="compositionally biased region" description="Acidic residues" evidence="16">
    <location>
        <begin position="15"/>
        <end position="48"/>
    </location>
</feature>
<keyword evidence="5" id="KW-0963">Cytoplasm</keyword>
<dbReference type="GO" id="GO:0043022">
    <property type="term" value="F:ribosome binding"/>
    <property type="evidence" value="ECO:0007669"/>
    <property type="project" value="EnsemblFungi"/>
</dbReference>
<dbReference type="GO" id="GO:0005525">
    <property type="term" value="F:GTP binding"/>
    <property type="evidence" value="ECO:0007669"/>
    <property type="project" value="UniProtKB-KW"/>
</dbReference>
<dbReference type="GO" id="GO:0033290">
    <property type="term" value="C:eukaryotic 48S preinitiation complex"/>
    <property type="evidence" value="ECO:0007669"/>
    <property type="project" value="EnsemblFungi"/>
</dbReference>
<dbReference type="EC" id="3.6.5.3" evidence="3"/>
<keyword evidence="19" id="KW-1185">Reference proteome</keyword>
<keyword evidence="7" id="KW-0479">Metal-binding</keyword>
<dbReference type="EMBL" id="PYFQ01000006">
    <property type="protein sequence ID" value="PSK38201.1"/>
    <property type="molecule type" value="Genomic_DNA"/>
</dbReference>
<evidence type="ECO:0000256" key="10">
    <source>
        <dbReference type="ARBA" id="ARBA00022917"/>
    </source>
</evidence>
<dbReference type="Proteomes" id="UP000241107">
    <property type="component" value="Unassembled WGS sequence"/>
</dbReference>
<dbReference type="NCBIfam" id="NF003078">
    <property type="entry name" value="PRK04004.1"/>
    <property type="match status" value="1"/>
</dbReference>
<keyword evidence="6 18" id="KW-0396">Initiation factor</keyword>
<dbReference type="CDD" id="cd03703">
    <property type="entry name" value="aeIF5B_II"/>
    <property type="match status" value="1"/>
</dbReference>
<evidence type="ECO:0000256" key="9">
    <source>
        <dbReference type="ARBA" id="ARBA00022801"/>
    </source>
</evidence>
<proteinExistence type="inferred from homology"/>
<evidence type="ECO:0000256" key="6">
    <source>
        <dbReference type="ARBA" id="ARBA00022540"/>
    </source>
</evidence>
<feature type="compositionally biased region" description="Basic and acidic residues" evidence="16">
    <location>
        <begin position="168"/>
        <end position="237"/>
    </location>
</feature>
<dbReference type="InterPro" id="IPR015760">
    <property type="entry name" value="TIF_IF2"/>
</dbReference>
<dbReference type="CDD" id="cd01887">
    <property type="entry name" value="IF2_eIF5B"/>
    <property type="match status" value="1"/>
</dbReference>
<feature type="compositionally biased region" description="Basic and acidic residues" evidence="16">
    <location>
        <begin position="123"/>
        <end position="141"/>
    </location>
</feature>
<dbReference type="InterPro" id="IPR036412">
    <property type="entry name" value="HAD-like_sf"/>
</dbReference>
<comment type="catalytic activity">
    <reaction evidence="13">
        <text>4-nitrophenyl phosphate + H2O = 4-nitrophenol + phosphate + H(+)</text>
        <dbReference type="Rhea" id="RHEA:21664"/>
        <dbReference type="ChEBI" id="CHEBI:15377"/>
        <dbReference type="ChEBI" id="CHEBI:15378"/>
        <dbReference type="ChEBI" id="CHEBI:43474"/>
        <dbReference type="ChEBI" id="CHEBI:57917"/>
        <dbReference type="ChEBI" id="CHEBI:61146"/>
        <dbReference type="EC" id="3.1.3.41"/>
    </reaction>
</comment>
<dbReference type="EC" id="3.1.3.41" evidence="14"/>
<dbReference type="NCBIfam" id="TIGR01460">
    <property type="entry name" value="HAD-SF-IIA"/>
    <property type="match status" value="1"/>
</dbReference>
<dbReference type="GO" id="GO:0003924">
    <property type="term" value="F:GTPase activity"/>
    <property type="evidence" value="ECO:0007669"/>
    <property type="project" value="EnsemblFungi"/>
</dbReference>
<dbReference type="Pfam" id="PF00009">
    <property type="entry name" value="GTP_EFTU"/>
    <property type="match status" value="1"/>
</dbReference>
<feature type="compositionally biased region" description="Polar residues" evidence="16">
    <location>
        <begin position="309"/>
        <end position="331"/>
    </location>
</feature>
<dbReference type="GO" id="GO:0006446">
    <property type="term" value="P:regulation of translational initiation"/>
    <property type="evidence" value="ECO:0007669"/>
    <property type="project" value="EnsemblFungi"/>
</dbReference>
<dbReference type="OrthoDB" id="4928at2759"/>
<feature type="compositionally biased region" description="Basic and acidic residues" evidence="16">
    <location>
        <begin position="334"/>
        <end position="346"/>
    </location>
</feature>
<dbReference type="GO" id="GO:0001732">
    <property type="term" value="P:formation of cytoplasmic translation initiation complex"/>
    <property type="evidence" value="ECO:0007669"/>
    <property type="project" value="EnsemblFungi"/>
</dbReference>
<sequence length="1385" mass="155102">MAKKSKKGGKSGGDFWDEDIETEQNSEGPLDQDPEAVAEEELSQDDDFLNSIRSSKKKKEAKEKEEKEKKDGPKLLSKKEKEKLKKEAEKQAKKEAAAKKKADQAAKKEQIKEANKQNAAANAEKKAEQQKSTSEEPESKAPVKKGKKAPAGIAALRKQLELKKQLEEEQRRLEEEEEQRQIELERSAAEKEAEAEAARQAKKEKEKLKKERLKAEGKLLTRKQREEKKLQDRRRELLLQGSGVSVAGLEKKDASEKTDKPKRVVYTKKKSGKAKSHETQATNEDVKNDDDDVLDDWEQMLDDEEQVAGKNTSQLSQTSPEADTAGLNVNATPAEHESTEVAEKHATTSTPLDNQIVEKSTPSVNDETLTPENSSSHSAKEMRSPICCILGHVDTGKTKLLDKIRQTNVQGGEAGGITQQIGATYFPVEAIKQKTAVMSQYEKQFFDVPGLLIIDTPGHESFTNLRSRGSSLCNIAILVIDIMHGLEQQTLESIRLLRDRKAPFVVALNKIDRLFDWEATPNNSFRDSFGKQSKSVQGEFQNRYEQIKLALAEQGLNSELYFQNKNMSKYVSIVPTSAVTGEGVPDLLWLLLELTQKRMSKQLMYLSKVAATILEVKVVEGFGYTIDVVLSNGVLREGDRVVLCGLNGPIATNIRALLTPPPSRELRIKSEYIHHKEVKAALGVKIAANDLEKAVAGSRLLVVGPDDDEDELMEEVMDDLTGLLDSVDTSGKGVVVQASTLGSLEALLDFLKDMKIPVMSIGLGPVYKRDVMKATAMLEKAPELAVMLCFDVKIDKEAEQYAEEQNVKIFNAEIIYHLFDAFSAYQAKLLEARRKEFMEYAVIPCVLKTIQIINKRNPMIIGVDVIEGTVRVGTPICAVRKDPTTGAANILVLGKVVSLEVNHKSSDSVKKGQTAAGVAMRLENPSSAQPTWGRHVDETDNLYSLISRRSIDTLKDPAFRDSVLRDDWLLIKKLKPWKRNIPSRGFKPSIYFWSITGLITFGFYRFYKGVDEQRELAREKQWARFSLEPLLRAEEDRHLSRRYFSELKRREEVASTMSPLDRQKFEEKIYNDESKVRFPNAENAKDVLDRYEYFLFDCDGVIWLGNHLLPYVTETLALLRRNGKKIIFVTNNSTKARSDYVKKFKEIGIEGVTKEEIFGSSYASAIYVDQILKLPKQKKVWVLGESGIEKELQELGYETVGGSDPYYVKDGVTFNPEDEDLLRLDDDVGAVVTGLTFNINYLKLSITIQYLLKDSKSIPFIATNIDSTFPMKGKLLAGAGSIIKSVAYASGREPDAICGKPNSSMMQSIFADNPGLKSHPTKGLMIGDRLNTDMEFGRSNGLDTLLVFTGIENEESVLKLEEPKKPTYYAEKLGDIYLLLNGSNE</sequence>
<dbReference type="NCBIfam" id="TIGR00231">
    <property type="entry name" value="small_GTP"/>
    <property type="match status" value="1"/>
</dbReference>
<accession>A0A2P7YQD7</accession>
<dbReference type="GO" id="GO:0004035">
    <property type="term" value="F:alkaline phosphatase activity"/>
    <property type="evidence" value="ECO:0007669"/>
    <property type="project" value="UniProtKB-ARBA"/>
</dbReference>
<dbReference type="NCBIfam" id="TIGR01452">
    <property type="entry name" value="PGP_euk"/>
    <property type="match status" value="1"/>
</dbReference>
<dbReference type="PROSITE" id="PS51722">
    <property type="entry name" value="G_TR_2"/>
    <property type="match status" value="1"/>
</dbReference>
<feature type="domain" description="Tr-type G" evidence="17">
    <location>
        <begin position="382"/>
        <end position="600"/>
    </location>
</feature>
<dbReference type="InterPro" id="IPR009000">
    <property type="entry name" value="Transl_B-barrel_sf"/>
</dbReference>
<comment type="caution">
    <text evidence="18">The sequence shown here is derived from an EMBL/GenBank/DDBJ whole genome shotgun (WGS) entry which is preliminary data.</text>
</comment>
<dbReference type="InterPro" id="IPR000795">
    <property type="entry name" value="T_Tr_GTP-bd_dom"/>
</dbReference>
<evidence type="ECO:0000256" key="3">
    <source>
        <dbReference type="ARBA" id="ARBA00011986"/>
    </source>
</evidence>
<keyword evidence="9" id="KW-0378">Hydrolase</keyword>
<dbReference type="Pfam" id="PF06212">
    <property type="entry name" value="GRIM-19"/>
    <property type="match status" value="1"/>
</dbReference>
<dbReference type="GO" id="GO:0005739">
    <property type="term" value="C:mitochondrion"/>
    <property type="evidence" value="ECO:0007669"/>
    <property type="project" value="TreeGrafter"/>
</dbReference>
<dbReference type="GO" id="GO:0031369">
    <property type="term" value="F:translation initiation factor binding"/>
    <property type="evidence" value="ECO:0007669"/>
    <property type="project" value="EnsemblFungi"/>
</dbReference>
<dbReference type="InterPro" id="IPR023115">
    <property type="entry name" value="TIF_IF2_dom3"/>
</dbReference>
<dbReference type="FunFam" id="3.40.50.300:FF:000112">
    <property type="entry name" value="Eukaryotic translation initiation factor 5B"/>
    <property type="match status" value="1"/>
</dbReference>
<dbReference type="GO" id="GO:0000462">
    <property type="term" value="P:maturation of SSU-rRNA from tricistronic rRNA transcript (SSU-rRNA, 5.8S rRNA, LSU-rRNA)"/>
    <property type="evidence" value="ECO:0007669"/>
    <property type="project" value="EnsemblFungi"/>
</dbReference>
<dbReference type="Gene3D" id="3.40.50.10050">
    <property type="entry name" value="Translation initiation factor IF- 2, domain 3"/>
    <property type="match status" value="1"/>
</dbReference>
<dbReference type="GO" id="GO:0070181">
    <property type="term" value="F:small ribosomal subunit rRNA binding"/>
    <property type="evidence" value="ECO:0007669"/>
    <property type="project" value="EnsemblFungi"/>
</dbReference>
<dbReference type="SUPFAM" id="SSF52156">
    <property type="entry name" value="Initiation factor IF2/eIF5b, domain 3"/>
    <property type="match status" value="1"/>
</dbReference>
<evidence type="ECO:0000256" key="16">
    <source>
        <dbReference type="SAM" id="MobiDB-lite"/>
    </source>
</evidence>
<feature type="region of interest" description="Disordered" evidence="16">
    <location>
        <begin position="1"/>
        <end position="156"/>
    </location>
</feature>
<evidence type="ECO:0000313" key="18">
    <source>
        <dbReference type="EMBL" id="PSK38201.1"/>
    </source>
</evidence>
<dbReference type="InterPro" id="IPR027417">
    <property type="entry name" value="P-loop_NTPase"/>
</dbReference>
<evidence type="ECO:0000313" key="19">
    <source>
        <dbReference type="Proteomes" id="UP000241107"/>
    </source>
</evidence>
<evidence type="ECO:0000256" key="8">
    <source>
        <dbReference type="ARBA" id="ARBA00022741"/>
    </source>
</evidence>
<dbReference type="GO" id="GO:0003743">
    <property type="term" value="F:translation initiation factor activity"/>
    <property type="evidence" value="ECO:0007669"/>
    <property type="project" value="UniProtKB-KW"/>
</dbReference>
<evidence type="ECO:0000259" key="17">
    <source>
        <dbReference type="PROSITE" id="PS51722"/>
    </source>
</evidence>
<dbReference type="InterPro" id="IPR023214">
    <property type="entry name" value="HAD_sf"/>
</dbReference>
<evidence type="ECO:0000256" key="14">
    <source>
        <dbReference type="ARBA" id="ARBA00066659"/>
    </source>
</evidence>
<dbReference type="InterPro" id="IPR006357">
    <property type="entry name" value="HAD-SF_hydro_IIA"/>
</dbReference>
<name>A0A2P7YQD7_9ASCO</name>
<evidence type="ECO:0000256" key="12">
    <source>
        <dbReference type="ARBA" id="ARBA00032478"/>
    </source>
</evidence>
<dbReference type="FunFam" id="3.40.50.10050:FF:000002">
    <property type="entry name" value="Eukaryotic translation initiation factor 5B"/>
    <property type="match status" value="1"/>
</dbReference>
<keyword evidence="10" id="KW-0648">Protein biosynthesis</keyword>